<evidence type="ECO:0000313" key="2">
    <source>
        <dbReference type="Proteomes" id="UP000003835"/>
    </source>
</evidence>
<dbReference type="RefSeq" id="WP_006099449.1">
    <property type="nucleotide sequence ID" value="NZ_DS989844.1"/>
</dbReference>
<protein>
    <submittedName>
        <fullName evidence="1">Uncharacterized protein</fullName>
    </submittedName>
</protein>
<keyword evidence="2" id="KW-1185">Reference proteome</keyword>
<accession>B4VKS2</accession>
<organism evidence="1 2">
    <name type="scientific">Coleofasciculus chthonoplastes PCC 7420</name>
    <dbReference type="NCBI Taxonomy" id="118168"/>
    <lineage>
        <taxon>Bacteria</taxon>
        <taxon>Bacillati</taxon>
        <taxon>Cyanobacteriota</taxon>
        <taxon>Cyanophyceae</taxon>
        <taxon>Coleofasciculales</taxon>
        <taxon>Coleofasciculaceae</taxon>
        <taxon>Coleofasciculus</taxon>
    </lineage>
</organism>
<proteinExistence type="predicted"/>
<name>B4VKS2_9CYAN</name>
<sequence>MKIPAVNFDCAYRFNTSATDLKQVGNAHPTVYSAIAFIREKSVDVARFKNLPYHE</sequence>
<dbReference type="HOGENOM" id="CLU_3024267_0_0_3"/>
<dbReference type="EMBL" id="DS989844">
    <property type="protein sequence ID" value="EDX77337.1"/>
    <property type="molecule type" value="Genomic_DNA"/>
</dbReference>
<gene>
    <name evidence="1" type="ORF">MC7420_474</name>
</gene>
<dbReference type="Proteomes" id="UP000003835">
    <property type="component" value="Unassembled WGS sequence"/>
</dbReference>
<reference evidence="1 2" key="1">
    <citation type="submission" date="2008-07" db="EMBL/GenBank/DDBJ databases">
        <authorList>
            <person name="Tandeau de Marsac N."/>
            <person name="Ferriera S."/>
            <person name="Johnson J."/>
            <person name="Kravitz S."/>
            <person name="Beeson K."/>
            <person name="Sutton G."/>
            <person name="Rogers Y.-H."/>
            <person name="Friedman R."/>
            <person name="Frazier M."/>
            <person name="Venter J.C."/>
        </authorList>
    </citation>
    <scope>NUCLEOTIDE SEQUENCE [LARGE SCALE GENOMIC DNA]</scope>
    <source>
        <strain evidence="1 2">PCC 7420</strain>
    </source>
</reference>
<dbReference type="AlphaFoldDB" id="B4VKS2"/>
<evidence type="ECO:0000313" key="1">
    <source>
        <dbReference type="EMBL" id="EDX77337.1"/>
    </source>
</evidence>